<proteinExistence type="predicted"/>
<sequence length="184" mass="20813">FYKSPDVPNNNHFKCQQKCYGMKLGILSSTGDINVQRWADLFDYLVVALAQKCVQMVEQDLCEKSYLLTLSDIRNSWKGPVEPFITECLSETHANPQLVEDFFKNGVLSDDPCFKCALKCVEMKLNVMSPTGEVDAQQAVRIYPHISLQLVQRCADENAQESDLCHKMYLIEKCVYDGVANSTA</sequence>
<dbReference type="EMBL" id="VTPC01074313">
    <property type="protein sequence ID" value="KAF2888738.1"/>
    <property type="molecule type" value="Genomic_DNA"/>
</dbReference>
<dbReference type="GO" id="GO:0005549">
    <property type="term" value="F:odorant binding"/>
    <property type="evidence" value="ECO:0007669"/>
    <property type="project" value="InterPro"/>
</dbReference>
<comment type="caution">
    <text evidence="1">The sequence shown here is derived from an EMBL/GenBank/DDBJ whole genome shotgun (WGS) entry which is preliminary data.</text>
</comment>
<dbReference type="SMART" id="SM00708">
    <property type="entry name" value="PhBP"/>
    <property type="match status" value="1"/>
</dbReference>
<dbReference type="InterPro" id="IPR036728">
    <property type="entry name" value="PBP_GOBP_sf"/>
</dbReference>
<reference evidence="1" key="1">
    <citation type="submission" date="2019-08" db="EMBL/GenBank/DDBJ databases">
        <title>The genome of the North American firefly Photinus pyralis.</title>
        <authorList>
            <consortium name="Photinus pyralis genome working group"/>
            <person name="Fallon T.R."/>
            <person name="Sander Lower S.E."/>
            <person name="Weng J.-K."/>
        </authorList>
    </citation>
    <scope>NUCLEOTIDE SEQUENCE</scope>
    <source>
        <strain evidence="1">TRF0915ILg1</strain>
        <tissue evidence="1">Whole body</tissue>
    </source>
</reference>
<dbReference type="OrthoDB" id="8194670at2759"/>
<dbReference type="AlphaFoldDB" id="A0A8K0CQG5"/>
<organism evidence="1 2">
    <name type="scientific">Ignelater luminosus</name>
    <name type="common">Cucubano</name>
    <name type="synonym">Pyrophorus luminosus</name>
    <dbReference type="NCBI Taxonomy" id="2038154"/>
    <lineage>
        <taxon>Eukaryota</taxon>
        <taxon>Metazoa</taxon>
        <taxon>Ecdysozoa</taxon>
        <taxon>Arthropoda</taxon>
        <taxon>Hexapoda</taxon>
        <taxon>Insecta</taxon>
        <taxon>Pterygota</taxon>
        <taxon>Neoptera</taxon>
        <taxon>Endopterygota</taxon>
        <taxon>Coleoptera</taxon>
        <taxon>Polyphaga</taxon>
        <taxon>Elateriformia</taxon>
        <taxon>Elateroidea</taxon>
        <taxon>Elateridae</taxon>
        <taxon>Agrypninae</taxon>
        <taxon>Pyrophorini</taxon>
        <taxon>Ignelater</taxon>
    </lineage>
</organism>
<dbReference type="Pfam" id="PF01395">
    <property type="entry name" value="PBP_GOBP"/>
    <property type="match status" value="1"/>
</dbReference>
<evidence type="ECO:0000313" key="2">
    <source>
        <dbReference type="Proteomes" id="UP000801492"/>
    </source>
</evidence>
<dbReference type="CDD" id="cd23992">
    <property type="entry name" value="PBP_GOBP"/>
    <property type="match status" value="1"/>
</dbReference>
<name>A0A8K0CQG5_IGNLU</name>
<evidence type="ECO:0000313" key="1">
    <source>
        <dbReference type="EMBL" id="KAF2888738.1"/>
    </source>
</evidence>
<gene>
    <name evidence="1" type="ORF">ILUMI_17435</name>
</gene>
<protein>
    <submittedName>
        <fullName evidence="1">Uncharacterized protein</fullName>
    </submittedName>
</protein>
<keyword evidence="2" id="KW-1185">Reference proteome</keyword>
<dbReference type="InterPro" id="IPR006170">
    <property type="entry name" value="PBP/GOBP"/>
</dbReference>
<dbReference type="Proteomes" id="UP000801492">
    <property type="component" value="Unassembled WGS sequence"/>
</dbReference>
<feature type="non-terminal residue" evidence="1">
    <location>
        <position position="184"/>
    </location>
</feature>
<dbReference type="SUPFAM" id="SSF47565">
    <property type="entry name" value="Insect pheromone/odorant-binding proteins"/>
    <property type="match status" value="2"/>
</dbReference>
<accession>A0A8K0CQG5</accession>
<dbReference type="Gene3D" id="1.10.238.20">
    <property type="entry name" value="Pheromone/general odorant binding protein domain"/>
    <property type="match status" value="2"/>
</dbReference>